<gene>
    <name evidence="2" type="ORF">FQA47_014130</name>
</gene>
<protein>
    <recommendedName>
        <fullName evidence="4">Secreted protein</fullName>
    </recommendedName>
</protein>
<evidence type="ECO:0008006" key="4">
    <source>
        <dbReference type="Google" id="ProtNLM"/>
    </source>
</evidence>
<accession>A0A834BVR9</accession>
<evidence type="ECO:0000313" key="3">
    <source>
        <dbReference type="Proteomes" id="UP000646548"/>
    </source>
</evidence>
<dbReference type="AlphaFoldDB" id="A0A834BVR9"/>
<feature type="chain" id="PRO_5032920626" description="Secreted protein" evidence="1">
    <location>
        <begin position="19"/>
        <end position="110"/>
    </location>
</feature>
<evidence type="ECO:0000256" key="1">
    <source>
        <dbReference type="SAM" id="SignalP"/>
    </source>
</evidence>
<keyword evidence="1" id="KW-0732">Signal</keyword>
<comment type="caution">
    <text evidence="2">The sequence shown here is derived from an EMBL/GenBank/DDBJ whole genome shotgun (WGS) entry which is preliminary data.</text>
</comment>
<dbReference type="Proteomes" id="UP000646548">
    <property type="component" value="Unassembled WGS sequence"/>
</dbReference>
<sequence length="110" mass="11836">MAATQTILFVLRLVSCSGTTITATFTTPDEILKSQSVLSKFTACFLIIVSNKENAVCSTHEFTTSDQASSWSPSDCPSQLLPPGVSSETRSVPAASFVLRSTHKTSSYWP</sequence>
<proteinExistence type="predicted"/>
<name>A0A834BVR9_ORYME</name>
<dbReference type="EMBL" id="WKFB01000742">
    <property type="protein sequence ID" value="KAF6718360.1"/>
    <property type="molecule type" value="Genomic_DNA"/>
</dbReference>
<organism evidence="2 3">
    <name type="scientific">Oryzias melastigma</name>
    <name type="common">Marine medaka</name>
    <dbReference type="NCBI Taxonomy" id="30732"/>
    <lineage>
        <taxon>Eukaryota</taxon>
        <taxon>Metazoa</taxon>
        <taxon>Chordata</taxon>
        <taxon>Craniata</taxon>
        <taxon>Vertebrata</taxon>
        <taxon>Euteleostomi</taxon>
        <taxon>Actinopterygii</taxon>
        <taxon>Neopterygii</taxon>
        <taxon>Teleostei</taxon>
        <taxon>Neoteleostei</taxon>
        <taxon>Acanthomorphata</taxon>
        <taxon>Ovalentaria</taxon>
        <taxon>Atherinomorphae</taxon>
        <taxon>Beloniformes</taxon>
        <taxon>Adrianichthyidae</taxon>
        <taxon>Oryziinae</taxon>
        <taxon>Oryzias</taxon>
    </lineage>
</organism>
<evidence type="ECO:0000313" key="2">
    <source>
        <dbReference type="EMBL" id="KAF6718360.1"/>
    </source>
</evidence>
<reference evidence="2" key="1">
    <citation type="journal article" name="BMC Genomics">
        <title>Long-read sequencing and de novo genome assembly of marine medaka (Oryzias melastigma).</title>
        <authorList>
            <person name="Liang P."/>
            <person name="Saqib H.S.A."/>
            <person name="Ni X."/>
            <person name="Shen Y."/>
        </authorList>
    </citation>
    <scope>NUCLEOTIDE SEQUENCE</scope>
    <source>
        <strain evidence="2">Bigg-433</strain>
    </source>
</reference>
<feature type="signal peptide" evidence="1">
    <location>
        <begin position="1"/>
        <end position="18"/>
    </location>
</feature>